<dbReference type="Pfam" id="PF02737">
    <property type="entry name" value="3HCDH_N"/>
    <property type="match status" value="1"/>
</dbReference>
<evidence type="ECO:0000256" key="5">
    <source>
        <dbReference type="ARBA" id="ARBA00022832"/>
    </source>
</evidence>
<dbReference type="PANTHER" id="PTHR23309:SF49">
    <property type="entry name" value="PEROXISOMAL BIFUNCTIONAL ENZYME"/>
    <property type="match status" value="1"/>
</dbReference>
<keyword evidence="16" id="KW-1185">Reference proteome</keyword>
<dbReference type="GO" id="GO:0016853">
    <property type="term" value="F:isomerase activity"/>
    <property type="evidence" value="ECO:0007669"/>
    <property type="project" value="UniProtKB-KW"/>
</dbReference>
<keyword evidence="12" id="KW-0511">Multifunctional enzyme</keyword>
<dbReference type="Gene3D" id="3.40.50.720">
    <property type="entry name" value="NAD(P)-binding Rossmann-like Domain"/>
    <property type="match status" value="1"/>
</dbReference>
<dbReference type="InterPro" id="IPR008927">
    <property type="entry name" value="6-PGluconate_DH-like_C_sf"/>
</dbReference>
<accession>A0A830GXP4</accession>
<comment type="subcellular location">
    <subcellularLocation>
        <location evidence="1">Peroxisome</location>
    </subcellularLocation>
</comment>
<proteinExistence type="inferred from homology"/>
<evidence type="ECO:0000256" key="1">
    <source>
        <dbReference type="ARBA" id="ARBA00004275"/>
    </source>
</evidence>
<comment type="subunit">
    <text evidence="4">Monomer.</text>
</comment>
<dbReference type="Gene3D" id="1.10.12.10">
    <property type="entry name" value="Lyase 2-enoyl-coa Hydratase, Chain A, domain 2"/>
    <property type="match status" value="1"/>
</dbReference>
<feature type="domain" description="3-hydroxyacyl-CoA dehydrogenase C-terminal" evidence="13">
    <location>
        <begin position="186"/>
        <end position="280"/>
    </location>
</feature>
<dbReference type="SUPFAM" id="SSF52096">
    <property type="entry name" value="ClpP/crotonase"/>
    <property type="match status" value="1"/>
</dbReference>
<dbReference type="InterPro" id="IPR006176">
    <property type="entry name" value="3-OHacyl-CoA_DH_NAD-bd"/>
</dbReference>
<evidence type="ECO:0000256" key="2">
    <source>
        <dbReference type="ARBA" id="ARBA00005005"/>
    </source>
</evidence>
<dbReference type="InterPro" id="IPR036291">
    <property type="entry name" value="NAD(P)-bd_dom_sf"/>
</dbReference>
<evidence type="ECO:0000256" key="9">
    <source>
        <dbReference type="ARBA" id="ARBA00023140"/>
    </source>
</evidence>
<dbReference type="SUPFAM" id="SSF51735">
    <property type="entry name" value="NAD(P)-binding Rossmann-fold domains"/>
    <property type="match status" value="1"/>
</dbReference>
<evidence type="ECO:0000256" key="8">
    <source>
        <dbReference type="ARBA" id="ARBA00023098"/>
    </source>
</evidence>
<dbReference type="EMBL" id="BMNL01000004">
    <property type="protein sequence ID" value="GGP22314.1"/>
    <property type="molecule type" value="Genomic_DNA"/>
</dbReference>
<dbReference type="InterPro" id="IPR006108">
    <property type="entry name" value="3HC_DH_C"/>
</dbReference>
<dbReference type="Gene3D" id="1.10.1040.10">
    <property type="entry name" value="N-(1-d-carboxylethyl)-l-norvaline Dehydrogenase, domain 2"/>
    <property type="match status" value="2"/>
</dbReference>
<dbReference type="GO" id="GO:0004300">
    <property type="term" value="F:enoyl-CoA hydratase activity"/>
    <property type="evidence" value="ECO:0007669"/>
    <property type="project" value="UniProtKB-ARBA"/>
</dbReference>
<comment type="caution">
    <text evidence="15">The sequence shown here is derived from an EMBL/GenBank/DDBJ whole genome shotgun (WGS) entry which is preliminary data.</text>
</comment>
<dbReference type="PANTHER" id="PTHR23309">
    <property type="entry name" value="3-HYDROXYACYL-COA DEHYROGENASE"/>
    <property type="match status" value="1"/>
</dbReference>
<dbReference type="Pfam" id="PF00725">
    <property type="entry name" value="3HCDH"/>
    <property type="match status" value="2"/>
</dbReference>
<dbReference type="FunFam" id="3.90.226.10:FF:000009">
    <property type="entry name" value="Carnitinyl-CoA dehydratase"/>
    <property type="match status" value="1"/>
</dbReference>
<dbReference type="Proteomes" id="UP000610960">
    <property type="component" value="Unassembled WGS sequence"/>
</dbReference>
<keyword evidence="11" id="KW-0456">Lyase</keyword>
<evidence type="ECO:0000256" key="10">
    <source>
        <dbReference type="ARBA" id="ARBA00023235"/>
    </source>
</evidence>
<keyword evidence="5" id="KW-0276">Fatty acid metabolism</keyword>
<dbReference type="OrthoDB" id="39812at2157"/>
<sequence>MDIRKVAVIGAGEMGHGIAEVFAINGFQVNLMDAYEDALKKGLNRIRESLSKLAEKGKVKSVDEVMSNINSFTDLAAAVSNVDLVVEAVPEIVDLKLKIFKEVDASAPRRAIIASNTSNIRISDLAAVTARPEMVVGMHFFNPPVVMKLVEVIKGEKTSDDVMQQVFDLSKSLGKTPVKVLKDSPGFIVNRIQAPELLLLCLIQDKGIASPEEVDALLLGQGLPMGAYELLDFVGIDVVYHSMEYFSKALSSDYGKCSTIRRLYEEKKLGKKSGAGFYDWSKGRPSIDILKATSKVSLMDFFAVEINEAVKVMEEGIAEKPEDVDTAVMLGLNRPFGPFGVAKSLSNSDVKAKLESLAKEFGVDVFKPAKSIAEGRLREVAQGRIKFVIEQPKAQQPVKEAAKEEVIAAGKGVGQYETIKVEKFDFKVARISINRPKYNTINGKVLDELNSAIDSLWDDPEVNVVVITGVGDVMSAGADLTGFYFSNPLQFTEFSRRGERTFRKLMEMPKLTIAAIKGYALGGGLELSLACDLRVSTEDAQLGFPEVTLGLIPGWGGTQRAVKLIGVSRANQLILTGERISAKTAFEWGLVNALFPKEGFDDKVIQYAKEIASRTAPISIALAKRLTNKAGEVASDVGLEMESTAMGLLFSTEDLKEGITAFAQKRQPNFRGR</sequence>
<dbReference type="GO" id="GO:0003857">
    <property type="term" value="F:(3S)-3-hydroxyacyl-CoA dehydrogenase (NAD+) activity"/>
    <property type="evidence" value="ECO:0007669"/>
    <property type="project" value="TreeGrafter"/>
</dbReference>
<dbReference type="InterPro" id="IPR014748">
    <property type="entry name" value="Enoyl-CoA_hydra_C"/>
</dbReference>
<keyword evidence="8" id="KW-0443">Lipid metabolism</keyword>
<feature type="domain" description="3-hydroxyacyl-CoA dehydrogenase C-terminal" evidence="13">
    <location>
        <begin position="305"/>
        <end position="370"/>
    </location>
</feature>
<dbReference type="InterPro" id="IPR001753">
    <property type="entry name" value="Enoyl-CoA_hydra/iso"/>
</dbReference>
<keyword evidence="6" id="KW-0560">Oxidoreductase</keyword>
<evidence type="ECO:0000256" key="6">
    <source>
        <dbReference type="ARBA" id="ARBA00023002"/>
    </source>
</evidence>
<dbReference type="CDD" id="cd06558">
    <property type="entry name" value="crotonase-like"/>
    <property type="match status" value="1"/>
</dbReference>
<gene>
    <name evidence="15" type="ORF">GCM10007981_17880</name>
</gene>
<dbReference type="GO" id="GO:0006635">
    <property type="term" value="P:fatty acid beta-oxidation"/>
    <property type="evidence" value="ECO:0007669"/>
    <property type="project" value="UniProtKB-UniPathway"/>
</dbReference>
<evidence type="ECO:0000256" key="3">
    <source>
        <dbReference type="ARBA" id="ARBA00005254"/>
    </source>
</evidence>
<dbReference type="Gene3D" id="3.90.226.10">
    <property type="entry name" value="2-enoyl-CoA Hydratase, Chain A, domain 1"/>
    <property type="match status" value="1"/>
</dbReference>
<comment type="similarity">
    <text evidence="3">Belongs to the enoyl-CoA hydratase/isomerase family.</text>
</comment>
<reference evidence="15" key="2">
    <citation type="submission" date="2020-09" db="EMBL/GenBank/DDBJ databases">
        <authorList>
            <person name="Sun Q."/>
            <person name="Ohkuma M."/>
        </authorList>
    </citation>
    <scope>NUCLEOTIDE SEQUENCE</scope>
    <source>
        <strain evidence="15">JCM 10088</strain>
    </source>
</reference>
<reference evidence="15" key="1">
    <citation type="journal article" date="2014" name="Int. J. Syst. Evol. Microbiol.">
        <title>Complete genome sequence of Corynebacterium casei LMG S-19264T (=DSM 44701T), isolated from a smear-ripened cheese.</title>
        <authorList>
            <consortium name="US DOE Joint Genome Institute (JGI-PGF)"/>
            <person name="Walter F."/>
            <person name="Albersmeier A."/>
            <person name="Kalinowski J."/>
            <person name="Ruckert C."/>
        </authorList>
    </citation>
    <scope>NUCLEOTIDE SEQUENCE</scope>
    <source>
        <strain evidence="15">JCM 10088</strain>
    </source>
</reference>
<evidence type="ECO:0000313" key="16">
    <source>
        <dbReference type="Proteomes" id="UP000610960"/>
    </source>
</evidence>
<evidence type="ECO:0000313" key="15">
    <source>
        <dbReference type="EMBL" id="GGP22314.1"/>
    </source>
</evidence>
<evidence type="ECO:0000256" key="11">
    <source>
        <dbReference type="ARBA" id="ARBA00023239"/>
    </source>
</evidence>
<dbReference type="FunFam" id="3.40.50.720:FF:000009">
    <property type="entry name" value="Fatty oxidation complex, alpha subunit"/>
    <property type="match status" value="1"/>
</dbReference>
<dbReference type="AlphaFoldDB" id="A0A830GXP4"/>
<dbReference type="GO" id="GO:0070403">
    <property type="term" value="F:NAD+ binding"/>
    <property type="evidence" value="ECO:0007669"/>
    <property type="project" value="InterPro"/>
</dbReference>
<protein>
    <submittedName>
        <fullName evidence="15">3-hydroxyacyl-CoA dehydrogenase</fullName>
    </submittedName>
</protein>
<dbReference type="InterPro" id="IPR013328">
    <property type="entry name" value="6PGD_dom2"/>
</dbReference>
<keyword evidence="7" id="KW-0520">NAD</keyword>
<dbReference type="SUPFAM" id="SSF48179">
    <property type="entry name" value="6-phosphogluconate dehydrogenase C-terminal domain-like"/>
    <property type="match status" value="2"/>
</dbReference>
<organism evidence="15 16">
    <name type="scientific">Thermocladium modestius</name>
    <dbReference type="NCBI Taxonomy" id="62609"/>
    <lineage>
        <taxon>Archaea</taxon>
        <taxon>Thermoproteota</taxon>
        <taxon>Thermoprotei</taxon>
        <taxon>Thermoproteales</taxon>
        <taxon>Thermoproteaceae</taxon>
        <taxon>Thermocladium</taxon>
    </lineage>
</organism>
<keyword evidence="9" id="KW-0576">Peroxisome</keyword>
<evidence type="ECO:0000256" key="12">
    <source>
        <dbReference type="ARBA" id="ARBA00023268"/>
    </source>
</evidence>
<dbReference type="FunFam" id="1.10.12.10:FF:000001">
    <property type="entry name" value="Probable enoyl-CoA hydratase, mitochondrial"/>
    <property type="match status" value="1"/>
</dbReference>
<dbReference type="Pfam" id="PF00378">
    <property type="entry name" value="ECH_1"/>
    <property type="match status" value="1"/>
</dbReference>
<dbReference type="InterPro" id="IPR029045">
    <property type="entry name" value="ClpP/crotonase-like_dom_sf"/>
</dbReference>
<name>A0A830GXP4_9CREN</name>
<evidence type="ECO:0000256" key="4">
    <source>
        <dbReference type="ARBA" id="ARBA00011245"/>
    </source>
</evidence>
<evidence type="ECO:0000259" key="14">
    <source>
        <dbReference type="Pfam" id="PF02737"/>
    </source>
</evidence>
<dbReference type="RefSeq" id="WP_188597056.1">
    <property type="nucleotide sequence ID" value="NZ_BMNL01000004.1"/>
</dbReference>
<feature type="domain" description="3-hydroxyacyl-CoA dehydrogenase NAD binding" evidence="14">
    <location>
        <begin position="5"/>
        <end position="183"/>
    </location>
</feature>
<keyword evidence="10" id="KW-0413">Isomerase</keyword>
<evidence type="ECO:0000256" key="7">
    <source>
        <dbReference type="ARBA" id="ARBA00023027"/>
    </source>
</evidence>
<evidence type="ECO:0000259" key="13">
    <source>
        <dbReference type="Pfam" id="PF00725"/>
    </source>
</evidence>
<dbReference type="UniPathway" id="UPA00659"/>
<comment type="pathway">
    <text evidence="2">Lipid metabolism; fatty acid beta-oxidation.</text>
</comment>